<organism evidence="1 2">
    <name type="scientific">Streptomyces ossamyceticus</name>
    <dbReference type="NCBI Taxonomy" id="249581"/>
    <lineage>
        <taxon>Bacteria</taxon>
        <taxon>Bacillati</taxon>
        <taxon>Actinomycetota</taxon>
        <taxon>Actinomycetes</taxon>
        <taxon>Kitasatosporales</taxon>
        <taxon>Streptomycetaceae</taxon>
        <taxon>Streptomyces</taxon>
    </lineage>
</organism>
<sequence>MAELAPAAMGPEIAARGFLDRESMKIRHQMINYPVNSATDDQGVTRAAAIRLSVTSTDLWHETIGVAG</sequence>
<name>A0ABV2UY52_9ACTN</name>
<dbReference type="EMBL" id="JBEXPZ010000018">
    <property type="protein sequence ID" value="MET9846010.1"/>
    <property type="molecule type" value="Genomic_DNA"/>
</dbReference>
<keyword evidence="2" id="KW-1185">Reference proteome</keyword>
<dbReference type="Proteomes" id="UP001550210">
    <property type="component" value="Unassembled WGS sequence"/>
</dbReference>
<protein>
    <submittedName>
        <fullName evidence="1">Uncharacterized protein</fullName>
    </submittedName>
</protein>
<comment type="caution">
    <text evidence="1">The sequence shown here is derived from an EMBL/GenBank/DDBJ whole genome shotgun (WGS) entry which is preliminary data.</text>
</comment>
<dbReference type="RefSeq" id="WP_355397308.1">
    <property type="nucleotide sequence ID" value="NZ_JBEGHN010000005.1"/>
</dbReference>
<proteinExistence type="predicted"/>
<evidence type="ECO:0000313" key="1">
    <source>
        <dbReference type="EMBL" id="MET9846010.1"/>
    </source>
</evidence>
<evidence type="ECO:0000313" key="2">
    <source>
        <dbReference type="Proteomes" id="UP001550210"/>
    </source>
</evidence>
<accession>A0ABV2UY52</accession>
<reference evidence="1 2" key="1">
    <citation type="submission" date="2024-06" db="EMBL/GenBank/DDBJ databases">
        <title>The Natural Products Discovery Center: Release of the First 8490 Sequenced Strains for Exploring Actinobacteria Biosynthetic Diversity.</title>
        <authorList>
            <person name="Kalkreuter E."/>
            <person name="Kautsar S.A."/>
            <person name="Yang D."/>
            <person name="Bader C.D."/>
            <person name="Teijaro C.N."/>
            <person name="Fluegel L."/>
            <person name="Davis C.M."/>
            <person name="Simpson J.R."/>
            <person name="Lauterbach L."/>
            <person name="Steele A.D."/>
            <person name="Gui C."/>
            <person name="Meng S."/>
            <person name="Li G."/>
            <person name="Viehrig K."/>
            <person name="Ye F."/>
            <person name="Su P."/>
            <person name="Kiefer A.F."/>
            <person name="Nichols A."/>
            <person name="Cepeda A.J."/>
            <person name="Yan W."/>
            <person name="Fan B."/>
            <person name="Jiang Y."/>
            <person name="Adhikari A."/>
            <person name="Zheng C.-J."/>
            <person name="Schuster L."/>
            <person name="Cowan T.M."/>
            <person name="Smanski M.J."/>
            <person name="Chevrette M.G."/>
            <person name="De Carvalho L.P.S."/>
            <person name="Shen B."/>
        </authorList>
    </citation>
    <scope>NUCLEOTIDE SEQUENCE [LARGE SCALE GENOMIC DNA]</scope>
    <source>
        <strain evidence="1 2">NPDC006434</strain>
    </source>
</reference>
<gene>
    <name evidence="1" type="ORF">ABZZ21_15850</name>
</gene>